<comment type="caution">
    <text evidence="2">The sequence shown here is derived from an EMBL/GenBank/DDBJ whole genome shotgun (WGS) entry which is preliminary data.</text>
</comment>
<feature type="region of interest" description="Disordered" evidence="1">
    <location>
        <begin position="1"/>
        <end position="38"/>
    </location>
</feature>
<dbReference type="AlphaFoldDB" id="V8PFA5"/>
<name>V8PFA5_OPHHA</name>
<protein>
    <submittedName>
        <fullName evidence="2">Uncharacterized protein</fullName>
    </submittedName>
</protein>
<sequence>MREAIKQRGAMIIDRTQETGKTTDPALPGNRSGLIMST</sequence>
<evidence type="ECO:0000256" key="1">
    <source>
        <dbReference type="SAM" id="MobiDB-lite"/>
    </source>
</evidence>
<dbReference type="Proteomes" id="UP000018936">
    <property type="component" value="Unassembled WGS sequence"/>
</dbReference>
<proteinExistence type="predicted"/>
<evidence type="ECO:0000313" key="2">
    <source>
        <dbReference type="EMBL" id="ETE72693.1"/>
    </source>
</evidence>
<gene>
    <name evidence="2" type="ORF">L345_01488</name>
</gene>
<accession>V8PFA5</accession>
<reference evidence="2 3" key="1">
    <citation type="journal article" date="2013" name="Proc. Natl. Acad. Sci. U.S.A.">
        <title>The king cobra genome reveals dynamic gene evolution and adaptation in the snake venom system.</title>
        <authorList>
            <person name="Vonk F.J."/>
            <person name="Casewell N.R."/>
            <person name="Henkel C.V."/>
            <person name="Heimberg A.M."/>
            <person name="Jansen H.J."/>
            <person name="McCleary R.J."/>
            <person name="Kerkkamp H.M."/>
            <person name="Vos R.A."/>
            <person name="Guerreiro I."/>
            <person name="Calvete J.J."/>
            <person name="Wuster W."/>
            <person name="Woods A.E."/>
            <person name="Logan J.M."/>
            <person name="Harrison R.A."/>
            <person name="Castoe T.A."/>
            <person name="de Koning A.P."/>
            <person name="Pollock D.D."/>
            <person name="Yandell M."/>
            <person name="Calderon D."/>
            <person name="Renjifo C."/>
            <person name="Currier R.B."/>
            <person name="Salgado D."/>
            <person name="Pla D."/>
            <person name="Sanz L."/>
            <person name="Hyder A.S."/>
            <person name="Ribeiro J.M."/>
            <person name="Arntzen J.W."/>
            <person name="van den Thillart G.E."/>
            <person name="Boetzer M."/>
            <person name="Pirovano W."/>
            <person name="Dirks R.P."/>
            <person name="Spaink H.P."/>
            <person name="Duboule D."/>
            <person name="McGlinn E."/>
            <person name="Kini R.M."/>
            <person name="Richardson M.K."/>
        </authorList>
    </citation>
    <scope>NUCLEOTIDE SEQUENCE</scope>
    <source>
        <tissue evidence="2">Blood</tissue>
    </source>
</reference>
<organism evidence="2 3">
    <name type="scientific">Ophiophagus hannah</name>
    <name type="common">King cobra</name>
    <name type="synonym">Naja hannah</name>
    <dbReference type="NCBI Taxonomy" id="8665"/>
    <lineage>
        <taxon>Eukaryota</taxon>
        <taxon>Metazoa</taxon>
        <taxon>Chordata</taxon>
        <taxon>Craniata</taxon>
        <taxon>Vertebrata</taxon>
        <taxon>Euteleostomi</taxon>
        <taxon>Lepidosauria</taxon>
        <taxon>Squamata</taxon>
        <taxon>Bifurcata</taxon>
        <taxon>Unidentata</taxon>
        <taxon>Episquamata</taxon>
        <taxon>Toxicofera</taxon>
        <taxon>Serpentes</taxon>
        <taxon>Colubroidea</taxon>
        <taxon>Elapidae</taxon>
        <taxon>Elapinae</taxon>
        <taxon>Ophiophagus</taxon>
    </lineage>
</organism>
<keyword evidence="3" id="KW-1185">Reference proteome</keyword>
<dbReference type="EMBL" id="AZIM01000190">
    <property type="protein sequence ID" value="ETE72693.1"/>
    <property type="molecule type" value="Genomic_DNA"/>
</dbReference>
<evidence type="ECO:0000313" key="3">
    <source>
        <dbReference type="Proteomes" id="UP000018936"/>
    </source>
</evidence>